<reference evidence="1 2" key="1">
    <citation type="submission" date="2019-04" db="EMBL/GenBank/DDBJ databases">
        <title>Friends and foes A comparative genomics studyof 23 Aspergillus species from section Flavi.</title>
        <authorList>
            <consortium name="DOE Joint Genome Institute"/>
            <person name="Kjaerbolling I."/>
            <person name="Vesth T."/>
            <person name="Frisvad J.C."/>
            <person name="Nybo J.L."/>
            <person name="Theobald S."/>
            <person name="Kildgaard S."/>
            <person name="Isbrandt T."/>
            <person name="Kuo A."/>
            <person name="Sato A."/>
            <person name="Lyhne E.K."/>
            <person name="Kogle M.E."/>
            <person name="Wiebenga A."/>
            <person name="Kun R.S."/>
            <person name="Lubbers R.J."/>
            <person name="Makela M.R."/>
            <person name="Barry K."/>
            <person name="Chovatia M."/>
            <person name="Clum A."/>
            <person name="Daum C."/>
            <person name="Haridas S."/>
            <person name="He G."/>
            <person name="LaButti K."/>
            <person name="Lipzen A."/>
            <person name="Mondo S."/>
            <person name="Riley R."/>
            <person name="Salamov A."/>
            <person name="Simmons B.A."/>
            <person name="Magnuson J.K."/>
            <person name="Henrissat B."/>
            <person name="Mortensen U.H."/>
            <person name="Larsen T.O."/>
            <person name="Devries R.P."/>
            <person name="Grigoriev I.V."/>
            <person name="Machida M."/>
            <person name="Baker S.E."/>
            <person name="Andersen M.R."/>
        </authorList>
    </citation>
    <scope>NUCLEOTIDE SEQUENCE [LARGE SCALE GENOMIC DNA]</scope>
    <source>
        <strain evidence="1 2">IBT 29228</strain>
    </source>
</reference>
<evidence type="ECO:0000313" key="2">
    <source>
        <dbReference type="Proteomes" id="UP000326198"/>
    </source>
</evidence>
<proteinExistence type="predicted"/>
<name>A0A5N7AZA8_9EURO</name>
<accession>A0A5N7AZA8</accession>
<gene>
    <name evidence="1" type="ORF">BDV26DRAFT_268450</name>
</gene>
<dbReference type="EMBL" id="ML736267">
    <property type="protein sequence ID" value="KAE8375111.1"/>
    <property type="molecule type" value="Genomic_DNA"/>
</dbReference>
<organism evidence="1 2">
    <name type="scientific">Aspergillus bertholletiae</name>
    <dbReference type="NCBI Taxonomy" id="1226010"/>
    <lineage>
        <taxon>Eukaryota</taxon>
        <taxon>Fungi</taxon>
        <taxon>Dikarya</taxon>
        <taxon>Ascomycota</taxon>
        <taxon>Pezizomycotina</taxon>
        <taxon>Eurotiomycetes</taxon>
        <taxon>Eurotiomycetidae</taxon>
        <taxon>Eurotiales</taxon>
        <taxon>Aspergillaceae</taxon>
        <taxon>Aspergillus</taxon>
        <taxon>Aspergillus subgen. Circumdati</taxon>
    </lineage>
</organism>
<keyword evidence="2" id="KW-1185">Reference proteome</keyword>
<protein>
    <submittedName>
        <fullName evidence="1">Uncharacterized protein</fullName>
    </submittedName>
</protein>
<dbReference type="AlphaFoldDB" id="A0A5N7AZA8"/>
<sequence>MRQRMIIVLLVTGFGRAPESGHSGSNFRWGPGVKKKNHPMWSTFSRSATRLAVPVNHCRKRDRDRDRDRDTRWPYCPITRHRFSLRPSRDEERWHPLSLCFQSFHGFYTGLEIKGRG</sequence>
<dbReference type="Proteomes" id="UP000326198">
    <property type="component" value="Unassembled WGS sequence"/>
</dbReference>
<evidence type="ECO:0000313" key="1">
    <source>
        <dbReference type="EMBL" id="KAE8375111.1"/>
    </source>
</evidence>